<sequence length="179" mass="17743">MSSSSSSSSPAPPATSTPPLPGSAPSASPAAGGGAAPAPAAPPSPSPSSSSPTPIVAQPTVEPAIPNQDGATTTTPQKALPGLPAPGQDSDSSFSSSGGGNENGLRTVHVNGQAVALDNLGPMVVGRDGSISRIANWDELTATERQNTLRILGKRNQLRLGNLQAGLPADQKKKEPESS</sequence>
<gene>
    <name evidence="2" type="ORF">C8A00DRAFT_32152</name>
</gene>
<dbReference type="AlphaFoldDB" id="A0AAN6VPS3"/>
<feature type="compositionally biased region" description="Low complexity" evidence="1">
    <location>
        <begin position="87"/>
        <end position="96"/>
    </location>
</feature>
<reference evidence="2" key="2">
    <citation type="submission" date="2023-05" db="EMBL/GenBank/DDBJ databases">
        <authorList>
            <consortium name="Lawrence Berkeley National Laboratory"/>
            <person name="Steindorff A."/>
            <person name="Hensen N."/>
            <person name="Bonometti L."/>
            <person name="Westerberg I."/>
            <person name="Brannstrom I.O."/>
            <person name="Guillou S."/>
            <person name="Cros-Aarteil S."/>
            <person name="Calhoun S."/>
            <person name="Haridas S."/>
            <person name="Kuo A."/>
            <person name="Mondo S."/>
            <person name="Pangilinan J."/>
            <person name="Riley R."/>
            <person name="Labutti K."/>
            <person name="Andreopoulos B."/>
            <person name="Lipzen A."/>
            <person name="Chen C."/>
            <person name="Yanf M."/>
            <person name="Daum C."/>
            <person name="Ng V."/>
            <person name="Clum A."/>
            <person name="Ohm R."/>
            <person name="Martin F."/>
            <person name="Silar P."/>
            <person name="Natvig D."/>
            <person name="Lalanne C."/>
            <person name="Gautier V."/>
            <person name="Ament-Velasquez S.L."/>
            <person name="Kruys A."/>
            <person name="Hutchinson M.I."/>
            <person name="Powell A.J."/>
            <person name="Barry K."/>
            <person name="Miller A.N."/>
            <person name="Grigoriev I.V."/>
            <person name="Debuchy R."/>
            <person name="Gladieux P."/>
            <person name="Thoren M.H."/>
            <person name="Johannesson H."/>
        </authorList>
    </citation>
    <scope>NUCLEOTIDE SEQUENCE</scope>
    <source>
        <strain evidence="2">CBS 538.74</strain>
    </source>
</reference>
<dbReference type="PANTHER" id="PTHR39474:SF1">
    <property type="entry name" value="FUNGAL SPECIFIC TRANSCRIPTION FACTOR"/>
    <property type="match status" value="1"/>
</dbReference>
<evidence type="ECO:0000256" key="1">
    <source>
        <dbReference type="SAM" id="MobiDB-lite"/>
    </source>
</evidence>
<accession>A0AAN6VPS3</accession>
<evidence type="ECO:0000313" key="3">
    <source>
        <dbReference type="Proteomes" id="UP001302745"/>
    </source>
</evidence>
<protein>
    <submittedName>
        <fullName evidence="2">Uncharacterized protein</fullName>
    </submittedName>
</protein>
<proteinExistence type="predicted"/>
<feature type="region of interest" description="Disordered" evidence="1">
    <location>
        <begin position="1"/>
        <end position="107"/>
    </location>
</feature>
<organism evidence="2 3">
    <name type="scientific">Chaetomidium leptoderma</name>
    <dbReference type="NCBI Taxonomy" id="669021"/>
    <lineage>
        <taxon>Eukaryota</taxon>
        <taxon>Fungi</taxon>
        <taxon>Dikarya</taxon>
        <taxon>Ascomycota</taxon>
        <taxon>Pezizomycotina</taxon>
        <taxon>Sordariomycetes</taxon>
        <taxon>Sordariomycetidae</taxon>
        <taxon>Sordariales</taxon>
        <taxon>Chaetomiaceae</taxon>
        <taxon>Chaetomidium</taxon>
    </lineage>
</organism>
<dbReference type="PANTHER" id="PTHR39474">
    <property type="entry name" value="UNNAMED PRODUCT"/>
    <property type="match status" value="1"/>
</dbReference>
<dbReference type="Proteomes" id="UP001302745">
    <property type="component" value="Unassembled WGS sequence"/>
</dbReference>
<comment type="caution">
    <text evidence="2">The sequence shown here is derived from an EMBL/GenBank/DDBJ whole genome shotgun (WGS) entry which is preliminary data.</text>
</comment>
<dbReference type="EMBL" id="MU856896">
    <property type="protein sequence ID" value="KAK4155067.1"/>
    <property type="molecule type" value="Genomic_DNA"/>
</dbReference>
<keyword evidence="3" id="KW-1185">Reference proteome</keyword>
<reference evidence="2" key="1">
    <citation type="journal article" date="2023" name="Mol. Phylogenet. Evol.">
        <title>Genome-scale phylogeny and comparative genomics of the fungal order Sordariales.</title>
        <authorList>
            <person name="Hensen N."/>
            <person name="Bonometti L."/>
            <person name="Westerberg I."/>
            <person name="Brannstrom I.O."/>
            <person name="Guillou S."/>
            <person name="Cros-Aarteil S."/>
            <person name="Calhoun S."/>
            <person name="Haridas S."/>
            <person name="Kuo A."/>
            <person name="Mondo S."/>
            <person name="Pangilinan J."/>
            <person name="Riley R."/>
            <person name="LaButti K."/>
            <person name="Andreopoulos B."/>
            <person name="Lipzen A."/>
            <person name="Chen C."/>
            <person name="Yan M."/>
            <person name="Daum C."/>
            <person name="Ng V."/>
            <person name="Clum A."/>
            <person name="Steindorff A."/>
            <person name="Ohm R.A."/>
            <person name="Martin F."/>
            <person name="Silar P."/>
            <person name="Natvig D.O."/>
            <person name="Lalanne C."/>
            <person name="Gautier V."/>
            <person name="Ament-Velasquez S.L."/>
            <person name="Kruys A."/>
            <person name="Hutchinson M.I."/>
            <person name="Powell A.J."/>
            <person name="Barry K."/>
            <person name="Miller A.N."/>
            <person name="Grigoriev I.V."/>
            <person name="Debuchy R."/>
            <person name="Gladieux P."/>
            <person name="Hiltunen Thoren M."/>
            <person name="Johannesson H."/>
        </authorList>
    </citation>
    <scope>NUCLEOTIDE SEQUENCE</scope>
    <source>
        <strain evidence="2">CBS 538.74</strain>
    </source>
</reference>
<evidence type="ECO:0000313" key="2">
    <source>
        <dbReference type="EMBL" id="KAK4155067.1"/>
    </source>
</evidence>
<feature type="compositionally biased region" description="Pro residues" evidence="1">
    <location>
        <begin position="10"/>
        <end position="22"/>
    </location>
</feature>
<name>A0AAN6VPS3_9PEZI</name>